<accession>A0A841SP26</accession>
<reference evidence="2 3" key="1">
    <citation type="submission" date="2020-08" db="EMBL/GenBank/DDBJ databases">
        <title>Cohnella phylogeny.</title>
        <authorList>
            <person name="Dunlap C."/>
        </authorList>
    </citation>
    <scope>NUCLEOTIDE SEQUENCE [LARGE SCALE GENOMIC DNA]</scope>
    <source>
        <strain evidence="2 3">DSM 25241</strain>
    </source>
</reference>
<dbReference type="PANTHER" id="PTHR37309">
    <property type="entry name" value="SLR0284 PROTEIN"/>
    <property type="match status" value="1"/>
</dbReference>
<dbReference type="EMBL" id="JACJVQ010000005">
    <property type="protein sequence ID" value="MBB6633704.1"/>
    <property type="molecule type" value="Genomic_DNA"/>
</dbReference>
<proteinExistence type="predicted"/>
<keyword evidence="1" id="KW-0472">Membrane</keyword>
<dbReference type="AlphaFoldDB" id="A0A841SP26"/>
<dbReference type="Proteomes" id="UP000535838">
    <property type="component" value="Unassembled WGS sequence"/>
</dbReference>
<dbReference type="RefSeq" id="WP_185118926.1">
    <property type="nucleotide sequence ID" value="NZ_JACJVQ010000005.1"/>
</dbReference>
<evidence type="ECO:0000313" key="2">
    <source>
        <dbReference type="EMBL" id="MBB6633704.1"/>
    </source>
</evidence>
<feature type="transmembrane region" description="Helical" evidence="1">
    <location>
        <begin position="60"/>
        <end position="80"/>
    </location>
</feature>
<keyword evidence="1" id="KW-1133">Transmembrane helix</keyword>
<sequence length="125" mass="13296">MSFLGHVVRFVVSAIVLMIVGYLVPNFSVGGFWSALMLALVIAVLGWIIEGIFGKRVTPFGRGIVGFIASAVVIWVAQFIVGGVAVTWLGAILAAIVIGIVDLFIPVANPFRAATGGDRNRVRRD</sequence>
<comment type="caution">
    <text evidence="2">The sequence shown here is derived from an EMBL/GenBank/DDBJ whole genome shotgun (WGS) entry which is preliminary data.</text>
</comment>
<organism evidence="2 3">
    <name type="scientific">Cohnella thailandensis</name>
    <dbReference type="NCBI Taxonomy" id="557557"/>
    <lineage>
        <taxon>Bacteria</taxon>
        <taxon>Bacillati</taxon>
        <taxon>Bacillota</taxon>
        <taxon>Bacilli</taxon>
        <taxon>Bacillales</taxon>
        <taxon>Paenibacillaceae</taxon>
        <taxon>Cohnella</taxon>
    </lineage>
</organism>
<keyword evidence="1" id="KW-0812">Transmembrane</keyword>
<feature type="transmembrane region" description="Helical" evidence="1">
    <location>
        <begin position="7"/>
        <end position="24"/>
    </location>
</feature>
<evidence type="ECO:0000313" key="3">
    <source>
        <dbReference type="Proteomes" id="UP000535838"/>
    </source>
</evidence>
<name>A0A841SP26_9BACL</name>
<feature type="transmembrane region" description="Helical" evidence="1">
    <location>
        <begin position="86"/>
        <end position="105"/>
    </location>
</feature>
<keyword evidence="3" id="KW-1185">Reference proteome</keyword>
<gene>
    <name evidence="2" type="ORF">H7B67_06250</name>
</gene>
<dbReference type="PANTHER" id="PTHR37309:SF1">
    <property type="entry name" value="SLR0284 PROTEIN"/>
    <property type="match status" value="1"/>
</dbReference>
<evidence type="ECO:0000256" key="1">
    <source>
        <dbReference type="SAM" id="Phobius"/>
    </source>
</evidence>
<feature type="transmembrane region" description="Helical" evidence="1">
    <location>
        <begin position="30"/>
        <end position="48"/>
    </location>
</feature>
<dbReference type="InterPro" id="IPR007165">
    <property type="entry name" value="Phage_holin_4_2"/>
</dbReference>
<protein>
    <submittedName>
        <fullName evidence="2">Phage holin family protein</fullName>
    </submittedName>
</protein>
<dbReference type="Pfam" id="PF04020">
    <property type="entry name" value="Phage_holin_4_2"/>
    <property type="match status" value="1"/>
</dbReference>